<protein>
    <submittedName>
        <fullName evidence="1">Uncharacterized protein</fullName>
    </submittedName>
</protein>
<proteinExistence type="predicted"/>
<keyword evidence="2" id="KW-1185">Reference proteome</keyword>
<dbReference type="AlphaFoldDB" id="A0A540M7D3"/>
<dbReference type="EMBL" id="VIEB01000339">
    <property type="protein sequence ID" value="TQD94660.1"/>
    <property type="molecule type" value="Genomic_DNA"/>
</dbReference>
<gene>
    <name evidence="1" type="ORF">C1H46_019712</name>
</gene>
<accession>A0A540M7D3</accession>
<organism evidence="1 2">
    <name type="scientific">Malus baccata</name>
    <name type="common">Siberian crab apple</name>
    <name type="synonym">Pyrus baccata</name>
    <dbReference type="NCBI Taxonomy" id="106549"/>
    <lineage>
        <taxon>Eukaryota</taxon>
        <taxon>Viridiplantae</taxon>
        <taxon>Streptophyta</taxon>
        <taxon>Embryophyta</taxon>
        <taxon>Tracheophyta</taxon>
        <taxon>Spermatophyta</taxon>
        <taxon>Magnoliopsida</taxon>
        <taxon>eudicotyledons</taxon>
        <taxon>Gunneridae</taxon>
        <taxon>Pentapetalae</taxon>
        <taxon>rosids</taxon>
        <taxon>fabids</taxon>
        <taxon>Rosales</taxon>
        <taxon>Rosaceae</taxon>
        <taxon>Amygdaloideae</taxon>
        <taxon>Maleae</taxon>
        <taxon>Malus</taxon>
    </lineage>
</organism>
<dbReference type="Proteomes" id="UP000315295">
    <property type="component" value="Unassembled WGS sequence"/>
</dbReference>
<dbReference type="STRING" id="106549.A0A540M7D3"/>
<evidence type="ECO:0000313" key="1">
    <source>
        <dbReference type="EMBL" id="TQD94660.1"/>
    </source>
</evidence>
<sequence length="86" mass="9555">MMSAPCGTTVLYPDSGCYIHCFKALSPALSLTFFHLLTLQKMGDTALISGGVEELCGTEPFEVAWLEEFRPPEKFVVNRGRYKGSY</sequence>
<comment type="caution">
    <text evidence="1">The sequence shown here is derived from an EMBL/GenBank/DDBJ whole genome shotgun (WGS) entry which is preliminary data.</text>
</comment>
<evidence type="ECO:0000313" key="2">
    <source>
        <dbReference type="Proteomes" id="UP000315295"/>
    </source>
</evidence>
<name>A0A540M7D3_MALBA</name>
<reference evidence="1 2" key="1">
    <citation type="journal article" date="2019" name="G3 (Bethesda)">
        <title>Sequencing of a Wild Apple (Malus baccata) Genome Unravels the Differences Between Cultivated and Wild Apple Species Regarding Disease Resistance and Cold Tolerance.</title>
        <authorList>
            <person name="Chen X."/>
        </authorList>
    </citation>
    <scope>NUCLEOTIDE SEQUENCE [LARGE SCALE GENOMIC DNA]</scope>
    <source>
        <strain evidence="2">cv. Shandingzi</strain>
        <tissue evidence="1">Leaves</tissue>
    </source>
</reference>